<evidence type="ECO:0000256" key="1">
    <source>
        <dbReference type="SAM" id="Phobius"/>
    </source>
</evidence>
<feature type="transmembrane region" description="Helical" evidence="1">
    <location>
        <begin position="40"/>
        <end position="63"/>
    </location>
</feature>
<dbReference type="EMBL" id="DXES01000175">
    <property type="protein sequence ID" value="HIX66217.1"/>
    <property type="molecule type" value="Genomic_DNA"/>
</dbReference>
<feature type="transmembrane region" description="Helical" evidence="1">
    <location>
        <begin position="207"/>
        <end position="225"/>
    </location>
</feature>
<feature type="transmembrane region" description="Helical" evidence="1">
    <location>
        <begin position="334"/>
        <end position="356"/>
    </location>
</feature>
<evidence type="ECO:0000313" key="2">
    <source>
        <dbReference type="EMBL" id="HIX66217.1"/>
    </source>
</evidence>
<dbReference type="Proteomes" id="UP000886800">
    <property type="component" value="Unassembled WGS sequence"/>
</dbReference>
<feature type="transmembrane region" description="Helical" evidence="1">
    <location>
        <begin position="75"/>
        <end position="95"/>
    </location>
</feature>
<evidence type="ECO:0000313" key="3">
    <source>
        <dbReference type="Proteomes" id="UP000886800"/>
    </source>
</evidence>
<protein>
    <submittedName>
        <fullName evidence="2">DUF1576 domain-containing protein</fullName>
    </submittedName>
</protein>
<proteinExistence type="predicted"/>
<reference evidence="2" key="1">
    <citation type="journal article" date="2021" name="PeerJ">
        <title>Extensive microbial diversity within the chicken gut microbiome revealed by metagenomics and culture.</title>
        <authorList>
            <person name="Gilroy R."/>
            <person name="Ravi A."/>
            <person name="Getino M."/>
            <person name="Pursley I."/>
            <person name="Horton D.L."/>
            <person name="Alikhan N.F."/>
            <person name="Baker D."/>
            <person name="Gharbi K."/>
            <person name="Hall N."/>
            <person name="Watson M."/>
            <person name="Adriaenssens E.M."/>
            <person name="Foster-Nyarko E."/>
            <person name="Jarju S."/>
            <person name="Secka A."/>
            <person name="Antonio M."/>
            <person name="Oren A."/>
            <person name="Chaudhuri R.R."/>
            <person name="La Ragione R."/>
            <person name="Hildebrand F."/>
            <person name="Pallen M.J."/>
        </authorList>
    </citation>
    <scope>NUCLEOTIDE SEQUENCE</scope>
    <source>
        <strain evidence="2">CHK188-5543</strain>
    </source>
</reference>
<feature type="transmembrane region" description="Helical" evidence="1">
    <location>
        <begin position="362"/>
        <end position="383"/>
    </location>
</feature>
<gene>
    <name evidence="2" type="ORF">H9736_08220</name>
</gene>
<dbReference type="Pfam" id="PF07613">
    <property type="entry name" value="DUF1576"/>
    <property type="match status" value="2"/>
</dbReference>
<keyword evidence="1" id="KW-0812">Transmembrane</keyword>
<accession>A0A9D1WSR8</accession>
<keyword evidence="1" id="KW-0472">Membrane</keyword>
<feature type="transmembrane region" description="Helical" evidence="1">
    <location>
        <begin position="245"/>
        <end position="265"/>
    </location>
</feature>
<comment type="caution">
    <text evidence="2">The sequence shown here is derived from an EMBL/GenBank/DDBJ whole genome shotgun (WGS) entry which is preliminary data.</text>
</comment>
<dbReference type="AlphaFoldDB" id="A0A9D1WSR8"/>
<name>A0A9D1WSR8_9FIRM</name>
<reference evidence="2" key="2">
    <citation type="submission" date="2021-04" db="EMBL/GenBank/DDBJ databases">
        <authorList>
            <person name="Gilroy R."/>
        </authorList>
    </citation>
    <scope>NUCLEOTIDE SEQUENCE</scope>
    <source>
        <strain evidence="2">CHK188-5543</strain>
    </source>
</reference>
<dbReference type="InterPro" id="IPR011470">
    <property type="entry name" value="DUF1576"/>
</dbReference>
<sequence>MVVFACALMLLALTQDTPMGIFRGVSQIILTRAGLITDSIMIGGLGGAFFNSGLVVLVSAGLLRAAKVPFSGISIACLFLMGGFSLFGKDIWNIFPIIGGGFLYSRYKREPFGKYIYISLFGTALAPVVTELVSLGRMGPTLNYVWGMGMGVVIGFILPPISAFTIRVHQGYNLYNVGFSAGLVGMVLASIFKSFGHTFEVRLEWSVGNNLLLGFFWNGGSFLGLGKLMTHSGRTVSDFTQTEGLPVTLMNMGTVGLFATGYVLLSGGELNGPTIGGILSICGFGAFGKHLKNIIPVMLGVVLSSFIMVWSLKDPNVQLAVLFSTGLAPIAGQFGWKWGIVAGVIHASVVLNVGFLHAGLNLYNNGFAAGLVCVVLVPLIEALQRRDEDI</sequence>
<feature type="transmembrane region" description="Helical" evidence="1">
    <location>
        <begin position="172"/>
        <end position="195"/>
    </location>
</feature>
<feature type="transmembrane region" description="Helical" evidence="1">
    <location>
        <begin position="115"/>
        <end position="133"/>
    </location>
</feature>
<organism evidence="2 3">
    <name type="scientific">Candidatus Anaerotruncus excrementipullorum</name>
    <dbReference type="NCBI Taxonomy" id="2838465"/>
    <lineage>
        <taxon>Bacteria</taxon>
        <taxon>Bacillati</taxon>
        <taxon>Bacillota</taxon>
        <taxon>Clostridia</taxon>
        <taxon>Eubacteriales</taxon>
        <taxon>Oscillospiraceae</taxon>
        <taxon>Anaerotruncus</taxon>
    </lineage>
</organism>
<feature type="transmembrane region" description="Helical" evidence="1">
    <location>
        <begin position="294"/>
        <end position="313"/>
    </location>
</feature>
<feature type="transmembrane region" description="Helical" evidence="1">
    <location>
        <begin position="145"/>
        <end position="166"/>
    </location>
</feature>
<keyword evidence="1" id="KW-1133">Transmembrane helix</keyword>